<accession>A0AAV6UTZ2</accession>
<proteinExistence type="predicted"/>
<name>A0AAV6UTZ2_9ARAC</name>
<comment type="caution">
    <text evidence="2">The sequence shown here is derived from an EMBL/GenBank/DDBJ whole genome shotgun (WGS) entry which is preliminary data.</text>
</comment>
<dbReference type="AlphaFoldDB" id="A0AAV6UTZ2"/>
<evidence type="ECO:0000313" key="2">
    <source>
        <dbReference type="EMBL" id="KAG8187624.1"/>
    </source>
</evidence>
<feature type="transmembrane region" description="Helical" evidence="1">
    <location>
        <begin position="20"/>
        <end position="45"/>
    </location>
</feature>
<keyword evidence="1" id="KW-0812">Transmembrane</keyword>
<reference evidence="2 3" key="1">
    <citation type="journal article" date="2022" name="Nat. Ecol. Evol.">
        <title>A masculinizing supergene underlies an exaggerated male reproductive morph in a spider.</title>
        <authorList>
            <person name="Hendrickx F."/>
            <person name="De Corte Z."/>
            <person name="Sonet G."/>
            <person name="Van Belleghem S.M."/>
            <person name="Kostlbacher S."/>
            <person name="Vangestel C."/>
        </authorList>
    </citation>
    <scope>NUCLEOTIDE SEQUENCE [LARGE SCALE GENOMIC DNA]</scope>
    <source>
        <strain evidence="2">W744_W776</strain>
    </source>
</reference>
<protein>
    <submittedName>
        <fullName evidence="2">Uncharacterized protein</fullName>
    </submittedName>
</protein>
<evidence type="ECO:0000313" key="3">
    <source>
        <dbReference type="Proteomes" id="UP000827092"/>
    </source>
</evidence>
<keyword evidence="1" id="KW-0472">Membrane</keyword>
<dbReference type="EMBL" id="JAFNEN010000265">
    <property type="protein sequence ID" value="KAG8187624.1"/>
    <property type="molecule type" value="Genomic_DNA"/>
</dbReference>
<gene>
    <name evidence="2" type="ORF">JTE90_027034</name>
</gene>
<dbReference type="Proteomes" id="UP000827092">
    <property type="component" value="Unassembled WGS sequence"/>
</dbReference>
<dbReference type="PANTHER" id="PTHR39948:SF1">
    <property type="entry name" value="GEO11419P1"/>
    <property type="match status" value="1"/>
</dbReference>
<keyword evidence="3" id="KW-1185">Reference proteome</keyword>
<evidence type="ECO:0000256" key="1">
    <source>
        <dbReference type="SAM" id="Phobius"/>
    </source>
</evidence>
<dbReference type="PANTHER" id="PTHR39948">
    <property type="entry name" value="GEO11419P1"/>
    <property type="match status" value="1"/>
</dbReference>
<sequence length="83" mass="9515">MENITQGSGGSTDKKSIMWMVIWCLILLAIGLIWSAFCAALYIILSVFLPCFPKLENIVKFLRENIEFAYFCAQNMMDRKPLC</sequence>
<keyword evidence="1" id="KW-1133">Transmembrane helix</keyword>
<organism evidence="2 3">
    <name type="scientific">Oedothorax gibbosus</name>
    <dbReference type="NCBI Taxonomy" id="931172"/>
    <lineage>
        <taxon>Eukaryota</taxon>
        <taxon>Metazoa</taxon>
        <taxon>Ecdysozoa</taxon>
        <taxon>Arthropoda</taxon>
        <taxon>Chelicerata</taxon>
        <taxon>Arachnida</taxon>
        <taxon>Araneae</taxon>
        <taxon>Araneomorphae</taxon>
        <taxon>Entelegynae</taxon>
        <taxon>Araneoidea</taxon>
        <taxon>Linyphiidae</taxon>
        <taxon>Erigoninae</taxon>
        <taxon>Oedothorax</taxon>
    </lineage>
</organism>